<comment type="caution">
    <text evidence="1">The sequence shown here is derived from an EMBL/GenBank/DDBJ whole genome shotgun (WGS) entry which is preliminary data.</text>
</comment>
<evidence type="ECO:0000313" key="1">
    <source>
        <dbReference type="EMBL" id="OMJ27922.1"/>
    </source>
</evidence>
<sequence>MGTPQYSQIGLAQSTQSKSIHICRLFFLADGVCSMSSGEYSPQFGGGLFGPTVNFETISVQKDVEPGA</sequence>
<evidence type="ECO:0000313" key="2">
    <source>
        <dbReference type="Proteomes" id="UP000187429"/>
    </source>
</evidence>
<dbReference type="Proteomes" id="UP000187429">
    <property type="component" value="Unassembled WGS sequence"/>
</dbReference>
<dbReference type="AlphaFoldDB" id="A0A1R1YLY8"/>
<reference evidence="2" key="1">
    <citation type="submission" date="2017-01" db="EMBL/GenBank/DDBJ databases">
        <authorList>
            <person name="Wang Y."/>
            <person name="White M."/>
            <person name="Kvist S."/>
            <person name="Moncalvo J.-M."/>
        </authorList>
    </citation>
    <scope>NUCLEOTIDE SEQUENCE [LARGE SCALE GENOMIC DNA]</scope>
    <source>
        <strain evidence="2">ID-206-W2</strain>
    </source>
</reference>
<organism evidence="1 2">
    <name type="scientific">Smittium culicis</name>
    <dbReference type="NCBI Taxonomy" id="133412"/>
    <lineage>
        <taxon>Eukaryota</taxon>
        <taxon>Fungi</taxon>
        <taxon>Fungi incertae sedis</taxon>
        <taxon>Zoopagomycota</taxon>
        <taxon>Kickxellomycotina</taxon>
        <taxon>Harpellomycetes</taxon>
        <taxon>Harpellales</taxon>
        <taxon>Legeriomycetaceae</taxon>
        <taxon>Smittium</taxon>
    </lineage>
</organism>
<accession>A0A1R1YLY8</accession>
<dbReference type="EMBL" id="LSSM01000769">
    <property type="protein sequence ID" value="OMJ27922.1"/>
    <property type="molecule type" value="Genomic_DNA"/>
</dbReference>
<proteinExistence type="predicted"/>
<name>A0A1R1YLY8_9FUNG</name>
<gene>
    <name evidence="1" type="ORF">AYI69_g2612</name>
</gene>
<keyword evidence="2" id="KW-1185">Reference proteome</keyword>
<protein>
    <submittedName>
        <fullName evidence="1">Uncharacterized protein</fullName>
    </submittedName>
</protein>